<sequence length="181" mass="20693">MMSNCSISIVAKRSNYSNNNLKAKEILEWLIALDIVKPDLSDCVLSSNTGYAVSNGAKNITDEPEKLPFFLNVNGLEVVTDKTVFDTGEHGMESCVCPNCNKDISQEEWLFIDEWCNQDNDNSICPLCNISFNIHDLKIEPKWGFSDLGFTFWNWPKIKIEFLQEFARKLNCDVNVVYQHL</sequence>
<dbReference type="STRING" id="370979.SAMN05443663_101223"/>
<accession>A0A1M5ERE0</accession>
<protein>
    <submittedName>
        <fullName evidence="1">Uncharacterized protein</fullName>
    </submittedName>
</protein>
<dbReference type="EMBL" id="FQWC01000001">
    <property type="protein sequence ID" value="SHF81848.1"/>
    <property type="molecule type" value="Genomic_DNA"/>
</dbReference>
<dbReference type="AlphaFoldDB" id="A0A1M5ERE0"/>
<evidence type="ECO:0000313" key="2">
    <source>
        <dbReference type="Proteomes" id="UP000184071"/>
    </source>
</evidence>
<gene>
    <name evidence="1" type="ORF">SAMN05443663_101223</name>
</gene>
<keyword evidence="2" id="KW-1185">Reference proteome</keyword>
<dbReference type="Proteomes" id="UP000184071">
    <property type="component" value="Unassembled WGS sequence"/>
</dbReference>
<reference evidence="2" key="1">
    <citation type="submission" date="2016-11" db="EMBL/GenBank/DDBJ databases">
        <authorList>
            <person name="Varghese N."/>
            <person name="Submissions S."/>
        </authorList>
    </citation>
    <scope>NUCLEOTIDE SEQUENCE [LARGE SCALE GENOMIC DNA]</scope>
    <source>
        <strain evidence="2">DSM 17963</strain>
    </source>
</reference>
<evidence type="ECO:0000313" key="1">
    <source>
        <dbReference type="EMBL" id="SHF81848.1"/>
    </source>
</evidence>
<name>A0A1M5ERE0_9FLAO</name>
<proteinExistence type="predicted"/>
<organism evidence="1 2">
    <name type="scientific">Flavobacterium defluvii</name>
    <dbReference type="NCBI Taxonomy" id="370979"/>
    <lineage>
        <taxon>Bacteria</taxon>
        <taxon>Pseudomonadati</taxon>
        <taxon>Bacteroidota</taxon>
        <taxon>Flavobacteriia</taxon>
        <taxon>Flavobacteriales</taxon>
        <taxon>Flavobacteriaceae</taxon>
        <taxon>Flavobacterium</taxon>
    </lineage>
</organism>